<dbReference type="PANTHER" id="PTHR10434">
    <property type="entry name" value="1-ACYL-SN-GLYCEROL-3-PHOSPHATE ACYLTRANSFERASE"/>
    <property type="match status" value="1"/>
</dbReference>
<dbReference type="GO" id="GO:0003841">
    <property type="term" value="F:1-acylglycerol-3-phosphate O-acyltransferase activity"/>
    <property type="evidence" value="ECO:0007669"/>
    <property type="project" value="TreeGrafter"/>
</dbReference>
<keyword evidence="2 5" id="KW-0808">Transferase</keyword>
<dbReference type="PANTHER" id="PTHR10434:SF9">
    <property type="entry name" value="PHOSPHOLIPID_GLYCEROL ACYLTRANSFERASE DOMAIN-CONTAINING PROTEIN"/>
    <property type="match status" value="1"/>
</dbReference>
<name>A0A7G8Q8X7_9GAMM</name>
<evidence type="ECO:0000256" key="1">
    <source>
        <dbReference type="ARBA" id="ARBA00005189"/>
    </source>
</evidence>
<dbReference type="SUPFAM" id="SSF69593">
    <property type="entry name" value="Glycerol-3-phosphate (1)-acyltransferase"/>
    <property type="match status" value="1"/>
</dbReference>
<dbReference type="SMART" id="SM00563">
    <property type="entry name" value="PlsC"/>
    <property type="match status" value="1"/>
</dbReference>
<organism evidence="5 6">
    <name type="scientific">Dyella telluris</name>
    <dbReference type="NCBI Taxonomy" id="2763498"/>
    <lineage>
        <taxon>Bacteria</taxon>
        <taxon>Pseudomonadati</taxon>
        <taxon>Pseudomonadota</taxon>
        <taxon>Gammaproteobacteria</taxon>
        <taxon>Lysobacterales</taxon>
        <taxon>Rhodanobacteraceae</taxon>
        <taxon>Dyella</taxon>
    </lineage>
</organism>
<evidence type="ECO:0000313" key="6">
    <source>
        <dbReference type="Proteomes" id="UP000515873"/>
    </source>
</evidence>
<protein>
    <submittedName>
        <fullName evidence="5">1-acyl-sn-glycerol-3-phosphate acyltransferase</fullName>
    </submittedName>
</protein>
<evidence type="ECO:0000256" key="3">
    <source>
        <dbReference type="ARBA" id="ARBA00023315"/>
    </source>
</evidence>
<dbReference type="EMBL" id="CP060412">
    <property type="protein sequence ID" value="QNK03235.1"/>
    <property type="molecule type" value="Genomic_DNA"/>
</dbReference>
<dbReference type="Proteomes" id="UP000515873">
    <property type="component" value="Chromosome"/>
</dbReference>
<dbReference type="KEGG" id="dtl:H8F01_09070"/>
<accession>A0A7G8Q8X7</accession>
<feature type="domain" description="Phospholipid/glycerol acyltransferase" evidence="4">
    <location>
        <begin position="47"/>
        <end position="159"/>
    </location>
</feature>
<evidence type="ECO:0000256" key="2">
    <source>
        <dbReference type="ARBA" id="ARBA00022679"/>
    </source>
</evidence>
<sequence length="198" mass="22500">MSTPMLPPAPPEAPKLKSKFWPWLARRLLRLSGWKLLGQLPNEPKLIIIGAPHSSYWDGYFGLLMKIGIGVDIKIMIKREVLDGPLGIILRPIGMIPINRSAALNVVDQMVQRFHENDRLWLGITPEGTRKKVKNWKSGFLRIAHDANVPIQTLFLDYPSKTFTFGPVVRATEDPDADMVRIRALFTPYRGKHRNAND</sequence>
<keyword evidence="3 5" id="KW-0012">Acyltransferase</keyword>
<reference evidence="5 6" key="1">
    <citation type="submission" date="2020-08" db="EMBL/GenBank/DDBJ databases">
        <title>Dyella sp. G9 isolated from forest soil.</title>
        <authorList>
            <person name="Fu J."/>
            <person name="Qiu L."/>
        </authorList>
    </citation>
    <scope>NUCLEOTIDE SEQUENCE [LARGE SCALE GENOMIC DNA]</scope>
    <source>
        <strain evidence="5 6">G9</strain>
    </source>
</reference>
<evidence type="ECO:0000259" key="4">
    <source>
        <dbReference type="SMART" id="SM00563"/>
    </source>
</evidence>
<dbReference type="AlphaFoldDB" id="A0A7G8Q8X7"/>
<keyword evidence="6" id="KW-1185">Reference proteome</keyword>
<evidence type="ECO:0000313" key="5">
    <source>
        <dbReference type="EMBL" id="QNK03235.1"/>
    </source>
</evidence>
<proteinExistence type="predicted"/>
<dbReference type="Pfam" id="PF01553">
    <property type="entry name" value="Acyltransferase"/>
    <property type="match status" value="1"/>
</dbReference>
<comment type="pathway">
    <text evidence="1">Lipid metabolism.</text>
</comment>
<gene>
    <name evidence="5" type="ORF">H8F01_09070</name>
</gene>
<dbReference type="GO" id="GO:0006654">
    <property type="term" value="P:phosphatidic acid biosynthetic process"/>
    <property type="evidence" value="ECO:0007669"/>
    <property type="project" value="TreeGrafter"/>
</dbReference>
<dbReference type="InterPro" id="IPR002123">
    <property type="entry name" value="Plipid/glycerol_acylTrfase"/>
</dbReference>